<dbReference type="Pfam" id="PF03061">
    <property type="entry name" value="4HBT"/>
    <property type="match status" value="1"/>
</dbReference>
<dbReference type="RefSeq" id="WP_246288009.1">
    <property type="nucleotide sequence ID" value="NZ_CADIKC010000019.1"/>
</dbReference>
<dbReference type="NCBIfam" id="TIGR00369">
    <property type="entry name" value="unchar_dom_1"/>
    <property type="match status" value="1"/>
</dbReference>
<dbReference type="Gene3D" id="3.10.129.10">
    <property type="entry name" value="Hotdog Thioesterase"/>
    <property type="match status" value="1"/>
</dbReference>
<dbReference type="InterPro" id="IPR029069">
    <property type="entry name" value="HotDog_dom_sf"/>
</dbReference>
<evidence type="ECO:0000256" key="1">
    <source>
        <dbReference type="ARBA" id="ARBA00022801"/>
    </source>
</evidence>
<dbReference type="SUPFAM" id="SSF54637">
    <property type="entry name" value="Thioesterase/thiol ester dehydrase-isomerase"/>
    <property type="match status" value="1"/>
</dbReference>
<feature type="compositionally biased region" description="Basic and acidic residues" evidence="2">
    <location>
        <begin position="1"/>
        <end position="12"/>
    </location>
</feature>
<organism evidence="4 5">
    <name type="scientific">Paraburkholderia sediminicola</name>
    <dbReference type="NCBI Taxonomy" id="458836"/>
    <lineage>
        <taxon>Bacteria</taxon>
        <taxon>Pseudomonadati</taxon>
        <taxon>Pseudomonadota</taxon>
        <taxon>Betaproteobacteria</taxon>
        <taxon>Burkholderiales</taxon>
        <taxon>Burkholderiaceae</taxon>
        <taxon>Paraburkholderia</taxon>
    </lineage>
</organism>
<feature type="domain" description="Thioesterase" evidence="3">
    <location>
        <begin position="80"/>
        <end position="147"/>
    </location>
</feature>
<dbReference type="Proteomes" id="UP000494255">
    <property type="component" value="Unassembled WGS sequence"/>
</dbReference>
<name>A0A6J5CUB8_9BURK</name>
<evidence type="ECO:0000256" key="2">
    <source>
        <dbReference type="SAM" id="MobiDB-lite"/>
    </source>
</evidence>
<dbReference type="GO" id="GO:0016289">
    <property type="term" value="F:acyl-CoA hydrolase activity"/>
    <property type="evidence" value="ECO:0007669"/>
    <property type="project" value="UniProtKB-ARBA"/>
</dbReference>
<dbReference type="InterPro" id="IPR003736">
    <property type="entry name" value="PAAI_dom"/>
</dbReference>
<gene>
    <name evidence="4" type="ORF">LMG24238_07359</name>
</gene>
<sequence length="167" mass="17945">MESVHRMREDSARQAQALPHAQDVSPRRIAGDAEGYPRDQLEAVIERTPFAIWLGAKLEAYGKGHVALSVPLRRELTMHHGFAHGAVIGFLADSACAWAATSLVGDVLTSEYKLNLLAPGAGDVLVGVGDVVNVSGRQVVCRADVFSVLGERTRLIATALATLTRYK</sequence>
<proteinExistence type="predicted"/>
<keyword evidence="5" id="KW-1185">Reference proteome</keyword>
<reference evidence="4 5" key="1">
    <citation type="submission" date="2020-04" db="EMBL/GenBank/DDBJ databases">
        <authorList>
            <person name="De Canck E."/>
        </authorList>
    </citation>
    <scope>NUCLEOTIDE SEQUENCE [LARGE SCALE GENOMIC DNA]</scope>
    <source>
        <strain evidence="4 5">LMG 24238</strain>
    </source>
</reference>
<dbReference type="GeneID" id="97045900"/>
<dbReference type="AlphaFoldDB" id="A0A6J5CUB8"/>
<dbReference type="CDD" id="cd03443">
    <property type="entry name" value="PaaI_thioesterase"/>
    <property type="match status" value="1"/>
</dbReference>
<evidence type="ECO:0000313" key="4">
    <source>
        <dbReference type="EMBL" id="CAB3744851.1"/>
    </source>
</evidence>
<accession>A0A6J5CUB8</accession>
<evidence type="ECO:0000313" key="5">
    <source>
        <dbReference type="Proteomes" id="UP000494255"/>
    </source>
</evidence>
<protein>
    <recommendedName>
        <fullName evidence="3">Thioesterase domain-containing protein</fullName>
    </recommendedName>
</protein>
<feature type="region of interest" description="Disordered" evidence="2">
    <location>
        <begin position="1"/>
        <end position="32"/>
    </location>
</feature>
<keyword evidence="1" id="KW-0378">Hydrolase</keyword>
<dbReference type="InterPro" id="IPR006683">
    <property type="entry name" value="Thioestr_dom"/>
</dbReference>
<evidence type="ECO:0000259" key="3">
    <source>
        <dbReference type="Pfam" id="PF03061"/>
    </source>
</evidence>
<dbReference type="EMBL" id="CADIKC010000019">
    <property type="protein sequence ID" value="CAB3744851.1"/>
    <property type="molecule type" value="Genomic_DNA"/>
</dbReference>